<dbReference type="EMBL" id="JACEIK010018476">
    <property type="protein sequence ID" value="MCE5166001.1"/>
    <property type="molecule type" value="Genomic_DNA"/>
</dbReference>
<reference evidence="2 3" key="1">
    <citation type="journal article" date="2021" name="BMC Genomics">
        <title>Datura genome reveals duplications of psychoactive alkaloid biosynthetic genes and high mutation rate following tissue culture.</title>
        <authorList>
            <person name="Rajewski A."/>
            <person name="Carter-House D."/>
            <person name="Stajich J."/>
            <person name="Litt A."/>
        </authorList>
    </citation>
    <scope>NUCLEOTIDE SEQUENCE [LARGE SCALE GENOMIC DNA]</scope>
    <source>
        <strain evidence="2">AR-01</strain>
    </source>
</reference>
<name>A0ABS8Y1Y3_DATST</name>
<organism evidence="2 3">
    <name type="scientific">Datura stramonium</name>
    <name type="common">Jimsonweed</name>
    <name type="synonym">Common thornapple</name>
    <dbReference type="NCBI Taxonomy" id="4076"/>
    <lineage>
        <taxon>Eukaryota</taxon>
        <taxon>Viridiplantae</taxon>
        <taxon>Streptophyta</taxon>
        <taxon>Embryophyta</taxon>
        <taxon>Tracheophyta</taxon>
        <taxon>Spermatophyta</taxon>
        <taxon>Magnoliopsida</taxon>
        <taxon>eudicotyledons</taxon>
        <taxon>Gunneridae</taxon>
        <taxon>Pentapetalae</taxon>
        <taxon>asterids</taxon>
        <taxon>lamiids</taxon>
        <taxon>Solanales</taxon>
        <taxon>Solanaceae</taxon>
        <taxon>Solanoideae</taxon>
        <taxon>Datureae</taxon>
        <taxon>Datura</taxon>
    </lineage>
</organism>
<sequence length="81" mass="8977">ESDNNEDNNEESNVKNSQNIGEKYEDNQGEGRGEGSKEVVIWTANEKGNVEFMKGSTNLLSIVVHEGGSIDAPEMMEMTKR</sequence>
<feature type="region of interest" description="Disordered" evidence="1">
    <location>
        <begin position="1"/>
        <end position="37"/>
    </location>
</feature>
<proteinExistence type="predicted"/>
<comment type="caution">
    <text evidence="2">The sequence shown here is derived from an EMBL/GenBank/DDBJ whole genome shotgun (WGS) entry which is preliminary data.</text>
</comment>
<evidence type="ECO:0000256" key="1">
    <source>
        <dbReference type="SAM" id="MobiDB-lite"/>
    </source>
</evidence>
<gene>
    <name evidence="2" type="ORF">HAX54_013887</name>
</gene>
<evidence type="ECO:0000313" key="3">
    <source>
        <dbReference type="Proteomes" id="UP000823775"/>
    </source>
</evidence>
<feature type="non-terminal residue" evidence="2">
    <location>
        <position position="1"/>
    </location>
</feature>
<accession>A0ABS8Y1Y3</accession>
<feature type="compositionally biased region" description="Acidic residues" evidence="1">
    <location>
        <begin position="1"/>
        <end position="10"/>
    </location>
</feature>
<dbReference type="Proteomes" id="UP000823775">
    <property type="component" value="Unassembled WGS sequence"/>
</dbReference>
<protein>
    <submittedName>
        <fullName evidence="2">Uncharacterized protein</fullName>
    </submittedName>
</protein>
<keyword evidence="3" id="KW-1185">Reference proteome</keyword>
<evidence type="ECO:0000313" key="2">
    <source>
        <dbReference type="EMBL" id="MCE5166001.1"/>
    </source>
</evidence>
<feature type="compositionally biased region" description="Basic and acidic residues" evidence="1">
    <location>
        <begin position="22"/>
        <end position="37"/>
    </location>
</feature>